<dbReference type="STRING" id="1945521.A1232T_01931"/>
<evidence type="ECO:0000256" key="9">
    <source>
        <dbReference type="ARBA" id="ARBA00047944"/>
    </source>
</evidence>
<dbReference type="InterPro" id="IPR046886">
    <property type="entry name" value="RsmE_MTase_dom"/>
</dbReference>
<dbReference type="GO" id="GO:0070042">
    <property type="term" value="F:rRNA (uridine-N3-)-methyltransferase activity"/>
    <property type="evidence" value="ECO:0007669"/>
    <property type="project" value="TreeGrafter"/>
</dbReference>
<evidence type="ECO:0000256" key="7">
    <source>
        <dbReference type="ARBA" id="ARBA00022691"/>
    </source>
</evidence>
<dbReference type="InterPro" id="IPR006700">
    <property type="entry name" value="RsmE"/>
</dbReference>
<keyword evidence="3 10" id="KW-0963">Cytoplasm</keyword>
<dbReference type="NCBIfam" id="TIGR00046">
    <property type="entry name" value="RsmE family RNA methyltransferase"/>
    <property type="match status" value="1"/>
</dbReference>
<dbReference type="PANTHER" id="PTHR30027">
    <property type="entry name" value="RIBOSOMAL RNA SMALL SUBUNIT METHYLTRANSFERASE E"/>
    <property type="match status" value="1"/>
</dbReference>
<dbReference type="SUPFAM" id="SSF75217">
    <property type="entry name" value="alpha/beta knot"/>
    <property type="match status" value="1"/>
</dbReference>
<dbReference type="GO" id="GO:0070475">
    <property type="term" value="P:rRNA base methylation"/>
    <property type="evidence" value="ECO:0007669"/>
    <property type="project" value="TreeGrafter"/>
</dbReference>
<dbReference type="EMBL" id="FUGE01000193">
    <property type="protein sequence ID" value="SJM72737.1"/>
    <property type="molecule type" value="Genomic_DNA"/>
</dbReference>
<evidence type="ECO:0000256" key="5">
    <source>
        <dbReference type="ARBA" id="ARBA00022603"/>
    </source>
</evidence>
<feature type="domain" description="Ribosomal RNA small subunit methyltransferase E methyltransferase" evidence="11">
    <location>
        <begin position="73"/>
        <end position="233"/>
    </location>
</feature>
<dbReference type="Pfam" id="PF04452">
    <property type="entry name" value="Methyltrans_RNA"/>
    <property type="match status" value="1"/>
</dbReference>
<evidence type="ECO:0000259" key="11">
    <source>
        <dbReference type="Pfam" id="PF04452"/>
    </source>
</evidence>
<evidence type="ECO:0000313" key="12">
    <source>
        <dbReference type="EMBL" id="SJM72737.1"/>
    </source>
</evidence>
<dbReference type="InterPro" id="IPR029026">
    <property type="entry name" value="tRNA_m1G_MTases_N"/>
</dbReference>
<dbReference type="GO" id="GO:0005737">
    <property type="term" value="C:cytoplasm"/>
    <property type="evidence" value="ECO:0007669"/>
    <property type="project" value="UniProtKB-SubCell"/>
</dbReference>
<keyword evidence="5 10" id="KW-0489">Methyltransferase</keyword>
<dbReference type="Gene3D" id="3.40.1280.10">
    <property type="match status" value="1"/>
</dbReference>
<dbReference type="CDD" id="cd18084">
    <property type="entry name" value="RsmE-like"/>
    <property type="match status" value="1"/>
</dbReference>
<evidence type="ECO:0000256" key="1">
    <source>
        <dbReference type="ARBA" id="ARBA00004496"/>
    </source>
</evidence>
<sequence length="237" mass="26071">MNILLLPELDNEQTSFSITDLSQIKHVQQVLELKAGDGLKVGSLNGELGTAVIEAVSDTQLKLGSLNLNTMPPSKLDLTVVLALPRPKVLRRLIMDMTAIGVAEIILVNSYRTDKSYWQSPILSRIDEFVTEGLQQGVDTIAPNIQLKKRFKPFVEDELSLWAKDRSLVVAHPYSPLSFNAYIEQAGLPQVLCIGAEGGWIDYEVGLLQDNGCQPVNIGSRILRTEAAVNALCGRYL</sequence>
<dbReference type="RefSeq" id="WP_077451604.1">
    <property type="nucleotide sequence ID" value="NZ_FUGE01000193.1"/>
</dbReference>
<keyword evidence="6 10" id="KW-0808">Transferase</keyword>
<comment type="catalytic activity">
    <reaction evidence="9 10">
        <text>uridine(1498) in 16S rRNA + S-adenosyl-L-methionine = N(3)-methyluridine(1498) in 16S rRNA + S-adenosyl-L-homocysteine + H(+)</text>
        <dbReference type="Rhea" id="RHEA:42920"/>
        <dbReference type="Rhea" id="RHEA-COMP:10283"/>
        <dbReference type="Rhea" id="RHEA-COMP:10284"/>
        <dbReference type="ChEBI" id="CHEBI:15378"/>
        <dbReference type="ChEBI" id="CHEBI:57856"/>
        <dbReference type="ChEBI" id="CHEBI:59789"/>
        <dbReference type="ChEBI" id="CHEBI:65315"/>
        <dbReference type="ChEBI" id="CHEBI:74502"/>
        <dbReference type="EC" id="2.1.1.193"/>
    </reaction>
</comment>
<gene>
    <name evidence="12" type="ORF">A1232T_01931</name>
</gene>
<evidence type="ECO:0000256" key="2">
    <source>
        <dbReference type="ARBA" id="ARBA00005528"/>
    </source>
</evidence>
<comment type="similarity">
    <text evidence="2 10">Belongs to the RNA methyltransferase RsmE family.</text>
</comment>
<evidence type="ECO:0000256" key="3">
    <source>
        <dbReference type="ARBA" id="ARBA00022490"/>
    </source>
</evidence>
<dbReference type="NCBIfam" id="NF008700">
    <property type="entry name" value="PRK11713.5-4"/>
    <property type="match status" value="1"/>
</dbReference>
<reference evidence="12 13" key="1">
    <citation type="submission" date="2017-02" db="EMBL/GenBank/DDBJ databases">
        <authorList>
            <person name="Peterson S.W."/>
        </authorList>
    </citation>
    <scope>NUCLEOTIDE SEQUENCE [LARGE SCALE GENOMIC DNA]</scope>
    <source>
        <strain evidence="12">Psychrobacter_piechaudii</strain>
    </source>
</reference>
<name>A0A1R4GX06_9GAMM</name>
<evidence type="ECO:0000256" key="8">
    <source>
        <dbReference type="ARBA" id="ARBA00025699"/>
    </source>
</evidence>
<proteinExistence type="inferred from homology"/>
<evidence type="ECO:0000256" key="6">
    <source>
        <dbReference type="ARBA" id="ARBA00022679"/>
    </source>
</evidence>
<keyword evidence="13" id="KW-1185">Reference proteome</keyword>
<dbReference type="Proteomes" id="UP000188357">
    <property type="component" value="Unassembled WGS sequence"/>
</dbReference>
<comment type="subcellular location">
    <subcellularLocation>
        <location evidence="1 10">Cytoplasm</location>
    </subcellularLocation>
</comment>
<accession>A0A1R4GX06</accession>
<evidence type="ECO:0000256" key="4">
    <source>
        <dbReference type="ARBA" id="ARBA00022552"/>
    </source>
</evidence>
<dbReference type="AlphaFoldDB" id="A0A1R4GX06"/>
<keyword evidence="4 10" id="KW-0698">rRNA processing</keyword>
<protein>
    <recommendedName>
        <fullName evidence="10">Ribosomal RNA small subunit methyltransferase E</fullName>
        <ecNumber evidence="10">2.1.1.193</ecNumber>
    </recommendedName>
</protein>
<dbReference type="InterPro" id="IPR029028">
    <property type="entry name" value="Alpha/beta_knot_MTases"/>
</dbReference>
<organism evidence="12 13">
    <name type="scientific">Psychrobacter piechaudii</name>
    <dbReference type="NCBI Taxonomy" id="1945521"/>
    <lineage>
        <taxon>Bacteria</taxon>
        <taxon>Pseudomonadati</taxon>
        <taxon>Pseudomonadota</taxon>
        <taxon>Gammaproteobacteria</taxon>
        <taxon>Moraxellales</taxon>
        <taxon>Moraxellaceae</taxon>
        <taxon>Psychrobacter</taxon>
    </lineage>
</organism>
<keyword evidence="7 10" id="KW-0949">S-adenosyl-L-methionine</keyword>
<dbReference type="EC" id="2.1.1.193" evidence="10"/>
<dbReference type="OrthoDB" id="9815641at2"/>
<dbReference type="PANTHER" id="PTHR30027:SF3">
    <property type="entry name" value="16S RRNA (URACIL(1498)-N(3))-METHYLTRANSFERASE"/>
    <property type="match status" value="1"/>
</dbReference>
<dbReference type="PIRSF" id="PIRSF015601">
    <property type="entry name" value="MTase_slr0722"/>
    <property type="match status" value="1"/>
</dbReference>
<evidence type="ECO:0000313" key="13">
    <source>
        <dbReference type="Proteomes" id="UP000188357"/>
    </source>
</evidence>
<evidence type="ECO:0000256" key="10">
    <source>
        <dbReference type="PIRNR" id="PIRNR015601"/>
    </source>
</evidence>
<comment type="function">
    <text evidence="8 10">Specifically methylates the N3 position of the uracil ring of uridine 1498 (m3U1498) in 16S rRNA. Acts on the fully assembled 30S ribosomal subunit.</text>
</comment>